<keyword evidence="2" id="KW-1185">Reference proteome</keyword>
<dbReference type="Proteomes" id="UP000037035">
    <property type="component" value="Unassembled WGS sequence"/>
</dbReference>
<reference evidence="1 2" key="1">
    <citation type="submission" date="2015-08" db="EMBL/GenBank/DDBJ databases">
        <title>Next Generation Sequencing and Analysis of the Genome of Puccinia sorghi L Schw, the Causal Agent of Maize Common Rust.</title>
        <authorList>
            <person name="Rochi L."/>
            <person name="Burguener G."/>
            <person name="Darino M."/>
            <person name="Turjanski A."/>
            <person name="Kreff E."/>
            <person name="Dieguez M.J."/>
            <person name="Sacco F."/>
        </authorList>
    </citation>
    <scope>NUCLEOTIDE SEQUENCE [LARGE SCALE GENOMIC DNA]</scope>
    <source>
        <strain evidence="1 2">RO10H11247</strain>
    </source>
</reference>
<organism evidence="1 2">
    <name type="scientific">Puccinia sorghi</name>
    <dbReference type="NCBI Taxonomy" id="27349"/>
    <lineage>
        <taxon>Eukaryota</taxon>
        <taxon>Fungi</taxon>
        <taxon>Dikarya</taxon>
        <taxon>Basidiomycota</taxon>
        <taxon>Pucciniomycotina</taxon>
        <taxon>Pucciniomycetes</taxon>
        <taxon>Pucciniales</taxon>
        <taxon>Pucciniaceae</taxon>
        <taxon>Puccinia</taxon>
    </lineage>
</organism>
<dbReference type="OrthoDB" id="10415470at2759"/>
<name>A0A0L6UDS2_9BASI</name>
<protein>
    <submittedName>
        <fullName evidence="1">Uncharacterized protein</fullName>
    </submittedName>
</protein>
<proteinExistence type="predicted"/>
<dbReference type="EMBL" id="LAVV01013138">
    <property type="protein sequence ID" value="KNZ45950.1"/>
    <property type="molecule type" value="Genomic_DNA"/>
</dbReference>
<dbReference type="VEuPathDB" id="FungiDB:VP01_767g1"/>
<accession>A0A0L6UDS2</accession>
<evidence type="ECO:0000313" key="1">
    <source>
        <dbReference type="EMBL" id="KNZ45950.1"/>
    </source>
</evidence>
<dbReference type="AlphaFoldDB" id="A0A0L6UDS2"/>
<comment type="caution">
    <text evidence="1">The sequence shown here is derived from an EMBL/GenBank/DDBJ whole genome shotgun (WGS) entry which is preliminary data.</text>
</comment>
<sequence>MSTQTILNSMDGEWHKSCIAPNPLLRSLRSVFLLQLHVGQTNADDCHPQQKINTQGSEFHSQHLPPNYAYNPKITSRLDSLIASIVKAEKTKLASLIQGRLTNGEAAEPVPYLAKLVTSVYTTMDPCFKDRSEPEVNSDLSITKGAKTPTVWELVNQDLHNCHCNQAQTAKFAFAELIIERNHQLWDGFKTINNIPEEDQQLPTAAKIASRVTEYNKTPGSSNSTTTK</sequence>
<gene>
    <name evidence="1" type="ORF">VP01_767g1</name>
</gene>
<evidence type="ECO:0000313" key="2">
    <source>
        <dbReference type="Proteomes" id="UP000037035"/>
    </source>
</evidence>